<dbReference type="eggNOG" id="ENOG502S5WK">
    <property type="taxonomic scope" value="Eukaryota"/>
</dbReference>
<dbReference type="AlphaFoldDB" id="W2S3L5"/>
<evidence type="ECO:0000313" key="2">
    <source>
        <dbReference type="EMBL" id="ETN42633.1"/>
    </source>
</evidence>
<dbReference type="RefSeq" id="XP_008714369.1">
    <property type="nucleotide sequence ID" value="XM_008716147.1"/>
</dbReference>
<name>W2S3L5_CYPE1</name>
<gene>
    <name evidence="2" type="ORF">HMPREF1541_01790</name>
</gene>
<dbReference type="VEuPathDB" id="FungiDB:HMPREF1541_01790"/>
<evidence type="ECO:0000259" key="1">
    <source>
        <dbReference type="Pfam" id="PF00085"/>
    </source>
</evidence>
<dbReference type="EMBL" id="KB822718">
    <property type="protein sequence ID" value="ETN42633.1"/>
    <property type="molecule type" value="Genomic_DNA"/>
</dbReference>
<sequence>MRPRQVSPFLQILSRPGLSIHFRSTHAFSTTSSHQLSNRVYNPIRTPPQFHDYLRTASASNTLLLLLFTTSACAPCRTITPLLTELVTHRSPSPSDRFSALSFAEVELDSADTSNGNITDLGVEYGITSMPTLVGFGGRRAERVTERLVDTRLMSDRGKLGAWVDEVMEKGDPNATGGTGGKGAGLLSKLFG</sequence>
<dbReference type="Gene3D" id="3.40.30.10">
    <property type="entry name" value="Glutaredoxin"/>
    <property type="match status" value="1"/>
</dbReference>
<dbReference type="OrthoDB" id="19690at2759"/>
<evidence type="ECO:0000313" key="3">
    <source>
        <dbReference type="Proteomes" id="UP000030752"/>
    </source>
</evidence>
<dbReference type="GeneID" id="19969129"/>
<dbReference type="HOGENOM" id="CLU_098391_0_0_1"/>
<feature type="domain" description="Thioredoxin" evidence="1">
    <location>
        <begin position="50"/>
        <end position="139"/>
    </location>
</feature>
<reference evidence="2 3" key="1">
    <citation type="submission" date="2013-03" db="EMBL/GenBank/DDBJ databases">
        <title>The Genome Sequence of Phialophora europaea CBS 101466.</title>
        <authorList>
            <consortium name="The Broad Institute Genomics Platform"/>
            <person name="Cuomo C."/>
            <person name="de Hoog S."/>
            <person name="Gorbushina A."/>
            <person name="Walker B."/>
            <person name="Young S.K."/>
            <person name="Zeng Q."/>
            <person name="Gargeya S."/>
            <person name="Fitzgerald M."/>
            <person name="Haas B."/>
            <person name="Abouelleil A."/>
            <person name="Allen A.W."/>
            <person name="Alvarado L."/>
            <person name="Arachchi H.M."/>
            <person name="Berlin A.M."/>
            <person name="Chapman S.B."/>
            <person name="Gainer-Dewar J."/>
            <person name="Goldberg J."/>
            <person name="Griggs A."/>
            <person name="Gujja S."/>
            <person name="Hansen M."/>
            <person name="Howarth C."/>
            <person name="Imamovic A."/>
            <person name="Ireland A."/>
            <person name="Larimer J."/>
            <person name="McCowan C."/>
            <person name="Murphy C."/>
            <person name="Pearson M."/>
            <person name="Poon T.W."/>
            <person name="Priest M."/>
            <person name="Roberts A."/>
            <person name="Saif S."/>
            <person name="Shea T."/>
            <person name="Sisk P."/>
            <person name="Sykes S."/>
            <person name="Wortman J."/>
            <person name="Nusbaum C."/>
            <person name="Birren B."/>
        </authorList>
    </citation>
    <scope>NUCLEOTIDE SEQUENCE [LARGE SCALE GENOMIC DNA]</scope>
    <source>
        <strain evidence="2 3">CBS 101466</strain>
    </source>
</reference>
<dbReference type="CDD" id="cd02947">
    <property type="entry name" value="TRX_family"/>
    <property type="match status" value="1"/>
</dbReference>
<dbReference type="SUPFAM" id="SSF52833">
    <property type="entry name" value="Thioredoxin-like"/>
    <property type="match status" value="1"/>
</dbReference>
<dbReference type="Proteomes" id="UP000030752">
    <property type="component" value="Unassembled WGS sequence"/>
</dbReference>
<dbReference type="InterPro" id="IPR013766">
    <property type="entry name" value="Thioredoxin_domain"/>
</dbReference>
<proteinExistence type="predicted"/>
<protein>
    <recommendedName>
        <fullName evidence="1">Thioredoxin domain-containing protein</fullName>
    </recommendedName>
</protein>
<accession>W2S3L5</accession>
<dbReference type="InParanoid" id="W2S3L5"/>
<keyword evidence="3" id="KW-1185">Reference proteome</keyword>
<dbReference type="Pfam" id="PF00085">
    <property type="entry name" value="Thioredoxin"/>
    <property type="match status" value="1"/>
</dbReference>
<dbReference type="InterPro" id="IPR036249">
    <property type="entry name" value="Thioredoxin-like_sf"/>
</dbReference>
<dbReference type="STRING" id="1220924.W2S3L5"/>
<organism evidence="2 3">
    <name type="scientific">Cyphellophora europaea (strain CBS 101466)</name>
    <name type="common">Phialophora europaea</name>
    <dbReference type="NCBI Taxonomy" id="1220924"/>
    <lineage>
        <taxon>Eukaryota</taxon>
        <taxon>Fungi</taxon>
        <taxon>Dikarya</taxon>
        <taxon>Ascomycota</taxon>
        <taxon>Pezizomycotina</taxon>
        <taxon>Eurotiomycetes</taxon>
        <taxon>Chaetothyriomycetidae</taxon>
        <taxon>Chaetothyriales</taxon>
        <taxon>Cyphellophoraceae</taxon>
        <taxon>Cyphellophora</taxon>
    </lineage>
</organism>